<dbReference type="Proteomes" id="UP000291124">
    <property type="component" value="Chromosome"/>
</dbReference>
<dbReference type="OrthoDB" id="1260731at2"/>
<reference evidence="2" key="1">
    <citation type="submission" date="2019-03" db="EMBL/GenBank/DDBJ databases">
        <title>Flavobacterium sp.</title>
        <authorList>
            <person name="Kim H."/>
        </authorList>
    </citation>
    <scope>NUCLEOTIDE SEQUENCE [LARGE SCALE GENOMIC DNA]</scope>
    <source>
        <strain evidence="2">GS13</strain>
    </source>
</reference>
<sequence>MKPPPEKYTKEIIINKLIESCLNFDAKIFKPYLQSEIVTTDTPDKKRFYWFFQKMLLSEKDNSIEPMSFKIEKVHWEKDEDVKYYNLYDSVHKYSRLSLRIKETENQIYLETMPF</sequence>
<proteinExistence type="predicted"/>
<protein>
    <submittedName>
        <fullName evidence="1">Uncharacterized protein</fullName>
    </submittedName>
</protein>
<dbReference type="RefSeq" id="WP_133277273.1">
    <property type="nucleotide sequence ID" value="NZ_CP037933.1"/>
</dbReference>
<evidence type="ECO:0000313" key="1">
    <source>
        <dbReference type="EMBL" id="QBN19757.1"/>
    </source>
</evidence>
<dbReference type="AlphaFoldDB" id="A0A4P6YG22"/>
<organism evidence="1 2">
    <name type="scientific">Flavobacterium nackdongense</name>
    <dbReference type="NCBI Taxonomy" id="2547394"/>
    <lineage>
        <taxon>Bacteria</taxon>
        <taxon>Pseudomonadati</taxon>
        <taxon>Bacteroidota</taxon>
        <taxon>Flavobacteriia</taxon>
        <taxon>Flavobacteriales</taxon>
        <taxon>Flavobacteriaceae</taxon>
        <taxon>Flavobacterium</taxon>
    </lineage>
</organism>
<accession>A0A4P6YG22</accession>
<gene>
    <name evidence="1" type="ORF">E1750_13405</name>
</gene>
<dbReference type="EMBL" id="CP037933">
    <property type="protein sequence ID" value="QBN19757.1"/>
    <property type="molecule type" value="Genomic_DNA"/>
</dbReference>
<evidence type="ECO:0000313" key="2">
    <source>
        <dbReference type="Proteomes" id="UP000291124"/>
    </source>
</evidence>
<name>A0A4P6YG22_9FLAO</name>
<dbReference type="KEGG" id="fnk:E1750_13405"/>
<keyword evidence="2" id="KW-1185">Reference proteome</keyword>